<dbReference type="EMBL" id="JBAHYK010000413">
    <property type="protein sequence ID" value="KAL0574272.1"/>
    <property type="molecule type" value="Genomic_DNA"/>
</dbReference>
<accession>A0ABR3FGG6</accession>
<comment type="caution">
    <text evidence="3">The sequence shown here is derived from an EMBL/GenBank/DDBJ whole genome shotgun (WGS) entry which is preliminary data.</text>
</comment>
<gene>
    <name evidence="3" type="ORF">V5O48_007680</name>
</gene>
<evidence type="ECO:0000313" key="3">
    <source>
        <dbReference type="EMBL" id="KAL0574272.1"/>
    </source>
</evidence>
<evidence type="ECO:0000256" key="2">
    <source>
        <dbReference type="SAM" id="SignalP"/>
    </source>
</evidence>
<evidence type="ECO:0000256" key="1">
    <source>
        <dbReference type="SAM" id="MobiDB-lite"/>
    </source>
</evidence>
<reference evidence="3 4" key="1">
    <citation type="submission" date="2024-02" db="EMBL/GenBank/DDBJ databases">
        <title>A draft genome for the cacao thread blight pathogen Marasmius crinis-equi.</title>
        <authorList>
            <person name="Cohen S.P."/>
            <person name="Baruah I.K."/>
            <person name="Amoako-Attah I."/>
            <person name="Bukari Y."/>
            <person name="Meinhardt L.W."/>
            <person name="Bailey B.A."/>
        </authorList>
    </citation>
    <scope>NUCLEOTIDE SEQUENCE [LARGE SCALE GENOMIC DNA]</scope>
    <source>
        <strain evidence="3 4">GH-76</strain>
    </source>
</reference>
<keyword evidence="4" id="KW-1185">Reference proteome</keyword>
<organism evidence="3 4">
    <name type="scientific">Marasmius crinis-equi</name>
    <dbReference type="NCBI Taxonomy" id="585013"/>
    <lineage>
        <taxon>Eukaryota</taxon>
        <taxon>Fungi</taxon>
        <taxon>Dikarya</taxon>
        <taxon>Basidiomycota</taxon>
        <taxon>Agaricomycotina</taxon>
        <taxon>Agaricomycetes</taxon>
        <taxon>Agaricomycetidae</taxon>
        <taxon>Agaricales</taxon>
        <taxon>Marasmiineae</taxon>
        <taxon>Marasmiaceae</taxon>
        <taxon>Marasmius</taxon>
    </lineage>
</organism>
<keyword evidence="2" id="KW-0732">Signal</keyword>
<sequence length="329" mass="36361">MYMLWIALAFTFSTVSASVVVDGIDMDFGGEKHNMHNSGRLRSQKRDVQNHVTSRRLSRTIAYARRRTSNHQLDFMSVTHHARNHFASTHSEDNESWVLDAADDSEEKPPLGIVSLISVPKTLGYLCSDSRHSTSGGREVNILAKAATSFSLVYSDLLCNSRDLAFLKHNDSQSGQSTCLTLSWSTPRLTLEDCYTPDQFKQVSEKGKTQVFRVDRNRGSVIPLKFHAAASDSAYSQDETLQAEDTSQSTIAAVTDEILDTPSQSSPSISSATTFTSTTSSVPSVSSEASTKEYSVCASECATGSFSTIPHHDFLDVYPWRFTEIERTE</sequence>
<evidence type="ECO:0000313" key="4">
    <source>
        <dbReference type="Proteomes" id="UP001465976"/>
    </source>
</evidence>
<protein>
    <recommendedName>
        <fullName evidence="5">Ricin B lectin domain-containing protein</fullName>
    </recommendedName>
</protein>
<feature type="signal peptide" evidence="2">
    <location>
        <begin position="1"/>
        <end position="17"/>
    </location>
</feature>
<dbReference type="Proteomes" id="UP001465976">
    <property type="component" value="Unassembled WGS sequence"/>
</dbReference>
<name>A0ABR3FGG6_9AGAR</name>
<feature type="region of interest" description="Disordered" evidence="1">
    <location>
        <begin position="260"/>
        <end position="284"/>
    </location>
</feature>
<evidence type="ECO:0008006" key="5">
    <source>
        <dbReference type="Google" id="ProtNLM"/>
    </source>
</evidence>
<proteinExistence type="predicted"/>
<feature type="compositionally biased region" description="Low complexity" evidence="1">
    <location>
        <begin position="261"/>
        <end position="284"/>
    </location>
</feature>
<feature type="chain" id="PRO_5046302628" description="Ricin B lectin domain-containing protein" evidence="2">
    <location>
        <begin position="18"/>
        <end position="329"/>
    </location>
</feature>